<accession>A0A4Q9VFQ0</accession>
<protein>
    <submittedName>
        <fullName evidence="2">DUF2076 family protein</fullName>
    </submittedName>
</protein>
<comment type="caution">
    <text evidence="2">The sequence shown here is derived from an EMBL/GenBank/DDBJ whole genome shotgun (WGS) entry which is preliminary data.</text>
</comment>
<organism evidence="2 3">
    <name type="scientific">Siculibacillus lacustris</name>
    <dbReference type="NCBI Taxonomy" id="1549641"/>
    <lineage>
        <taxon>Bacteria</taxon>
        <taxon>Pseudomonadati</taxon>
        <taxon>Pseudomonadota</taxon>
        <taxon>Alphaproteobacteria</taxon>
        <taxon>Hyphomicrobiales</taxon>
        <taxon>Ancalomicrobiaceae</taxon>
        <taxon>Siculibacillus</taxon>
    </lineage>
</organism>
<dbReference type="OrthoDB" id="122910at2"/>
<name>A0A4Q9VFQ0_9HYPH</name>
<evidence type="ECO:0000313" key="3">
    <source>
        <dbReference type="Proteomes" id="UP000292781"/>
    </source>
</evidence>
<feature type="compositionally biased region" description="Acidic residues" evidence="1">
    <location>
        <begin position="213"/>
        <end position="226"/>
    </location>
</feature>
<evidence type="ECO:0000256" key="1">
    <source>
        <dbReference type="SAM" id="MobiDB-lite"/>
    </source>
</evidence>
<dbReference type="AlphaFoldDB" id="A0A4Q9VFQ0"/>
<dbReference type="Pfam" id="PF09849">
    <property type="entry name" value="DUF2076"/>
    <property type="match status" value="1"/>
</dbReference>
<dbReference type="EMBL" id="SJFN01000039">
    <property type="protein sequence ID" value="TBW33773.1"/>
    <property type="molecule type" value="Genomic_DNA"/>
</dbReference>
<dbReference type="InterPro" id="IPR018648">
    <property type="entry name" value="DUF2076"/>
</dbReference>
<gene>
    <name evidence="2" type="ORF">EYW49_19425</name>
</gene>
<keyword evidence="3" id="KW-1185">Reference proteome</keyword>
<sequence length="226" mass="22523">MTPQEAEIIKDVFARLKAMDQGQPDAEASGLVAAQLAAERGAGLALVRALVLTDRARAALAQENEALKQQLANVGSAPTSGGLFGGAPAPAPSAGPWGPSPAPTPGPWGPPQAPASGPWGQTAPQQGSSFWGSALRTGAGVAGGLFAFEAIKGLFGGGSHGYGGYGQSAGLFDQPTTIVNETVNVFEGDRGGYDRSSGGFGGDDTRTAGLFDSSDDGGDFGGSDDT</sequence>
<proteinExistence type="predicted"/>
<evidence type="ECO:0000313" key="2">
    <source>
        <dbReference type="EMBL" id="TBW33773.1"/>
    </source>
</evidence>
<feature type="region of interest" description="Disordered" evidence="1">
    <location>
        <begin position="187"/>
        <end position="226"/>
    </location>
</feature>
<dbReference type="Proteomes" id="UP000292781">
    <property type="component" value="Unassembled WGS sequence"/>
</dbReference>
<feature type="region of interest" description="Disordered" evidence="1">
    <location>
        <begin position="78"/>
        <end position="130"/>
    </location>
</feature>
<feature type="compositionally biased region" description="Pro residues" evidence="1">
    <location>
        <begin position="89"/>
        <end position="113"/>
    </location>
</feature>
<reference evidence="2 3" key="1">
    <citation type="submission" date="2019-02" db="EMBL/GenBank/DDBJ databases">
        <title>Siculibacillus lacustris gen. nov., sp. nov., a new rosette-forming bacterium isolated from a freshwater crater lake (Lake St. Ana, Romania).</title>
        <authorList>
            <person name="Felfoldi T."/>
            <person name="Marton Z."/>
            <person name="Szabo A."/>
            <person name="Mentes A."/>
            <person name="Boka K."/>
            <person name="Marialigeti K."/>
            <person name="Mathe I."/>
            <person name="Koncz M."/>
            <person name="Schumann P."/>
            <person name="Toth E."/>
        </authorList>
    </citation>
    <scope>NUCLEOTIDE SEQUENCE [LARGE SCALE GENOMIC DNA]</scope>
    <source>
        <strain evidence="2 3">SA-279</strain>
    </source>
</reference>
<dbReference type="RefSeq" id="WP_131311290.1">
    <property type="nucleotide sequence ID" value="NZ_SJFN01000039.1"/>
</dbReference>